<dbReference type="AlphaFoldDB" id="A0A7Y0F342"/>
<dbReference type="EMBL" id="JAAIIH010000017">
    <property type="protein sequence ID" value="NMN01139.1"/>
    <property type="molecule type" value="Genomic_DNA"/>
</dbReference>
<evidence type="ECO:0008006" key="3">
    <source>
        <dbReference type="Google" id="ProtNLM"/>
    </source>
</evidence>
<sequence>MGKRHRWILLCTVVLAIGIVAATDNPIRRAFTYPMDRRATVTVLIRDRSGQPLSGCTAAILQEHAQGVATAAYSGEDGKVTQSALLGSAELEVLCSPSMGNAADEARERRDVDVTSSEQTIIVQMPTTITRAAGAQ</sequence>
<protein>
    <recommendedName>
        <fullName evidence="3">Big-1 domain-containing protein</fullName>
    </recommendedName>
</protein>
<dbReference type="Proteomes" id="UP000588277">
    <property type="component" value="Unassembled WGS sequence"/>
</dbReference>
<gene>
    <name evidence="1" type="ORF">G1C96_1724</name>
</gene>
<evidence type="ECO:0000313" key="1">
    <source>
        <dbReference type="EMBL" id="NMN01139.1"/>
    </source>
</evidence>
<proteinExistence type="predicted"/>
<reference evidence="1 2" key="1">
    <citation type="submission" date="2020-02" db="EMBL/GenBank/DDBJ databases">
        <title>Characterization of phylogenetic diversity of novel bifidobacterial species isolated in Czech ZOOs.</title>
        <authorList>
            <person name="Lugli G.A."/>
            <person name="Vera N.B."/>
            <person name="Ventura M."/>
        </authorList>
    </citation>
    <scope>NUCLEOTIDE SEQUENCE [LARGE SCALE GENOMIC DNA]</scope>
    <source>
        <strain evidence="1 2">DSM 109958</strain>
    </source>
</reference>
<keyword evidence="2" id="KW-1185">Reference proteome</keyword>
<comment type="caution">
    <text evidence="1">The sequence shown here is derived from an EMBL/GenBank/DDBJ whole genome shotgun (WGS) entry which is preliminary data.</text>
</comment>
<name>A0A7Y0F342_9BIFI</name>
<organism evidence="1 2">
    <name type="scientific">Bifidobacterium moraviense</name>
    <dbReference type="NCBI Taxonomy" id="2675323"/>
    <lineage>
        <taxon>Bacteria</taxon>
        <taxon>Bacillati</taxon>
        <taxon>Actinomycetota</taxon>
        <taxon>Actinomycetes</taxon>
        <taxon>Bifidobacteriales</taxon>
        <taxon>Bifidobacteriaceae</taxon>
        <taxon>Bifidobacterium</taxon>
    </lineage>
</organism>
<accession>A0A7Y0F342</accession>
<evidence type="ECO:0000313" key="2">
    <source>
        <dbReference type="Proteomes" id="UP000588277"/>
    </source>
</evidence>